<proteinExistence type="predicted"/>
<protein>
    <submittedName>
        <fullName evidence="1">Uncharacterized protein</fullName>
    </submittedName>
</protein>
<organism evidence="1">
    <name type="scientific">bioreactor metagenome</name>
    <dbReference type="NCBI Taxonomy" id="1076179"/>
    <lineage>
        <taxon>unclassified sequences</taxon>
        <taxon>metagenomes</taxon>
        <taxon>ecological metagenomes</taxon>
    </lineage>
</organism>
<gene>
    <name evidence="1" type="ORF">SDC9_06816</name>
</gene>
<sequence length="50" mass="5298">MKKTYILAVLLAVLLVLPPMTSLSAATQAQGGEAHTLKLDLTPLRIPLVS</sequence>
<dbReference type="EMBL" id="VSSQ01000014">
    <property type="protein sequence ID" value="MPL61246.1"/>
    <property type="molecule type" value="Genomic_DNA"/>
</dbReference>
<comment type="caution">
    <text evidence="1">The sequence shown here is derived from an EMBL/GenBank/DDBJ whole genome shotgun (WGS) entry which is preliminary data.</text>
</comment>
<reference evidence="1" key="1">
    <citation type="submission" date="2019-08" db="EMBL/GenBank/DDBJ databases">
        <authorList>
            <person name="Kucharzyk K."/>
            <person name="Murdoch R.W."/>
            <person name="Higgins S."/>
            <person name="Loffler F."/>
        </authorList>
    </citation>
    <scope>NUCLEOTIDE SEQUENCE</scope>
</reference>
<dbReference type="AlphaFoldDB" id="A0A644T2X7"/>
<evidence type="ECO:0000313" key="1">
    <source>
        <dbReference type="EMBL" id="MPL61246.1"/>
    </source>
</evidence>
<name>A0A644T2X7_9ZZZZ</name>
<accession>A0A644T2X7</accession>